<keyword evidence="2" id="KW-1133">Transmembrane helix</keyword>
<feature type="region of interest" description="Disordered" evidence="1">
    <location>
        <begin position="1"/>
        <end position="20"/>
    </location>
</feature>
<keyword evidence="2" id="KW-0812">Transmembrane</keyword>
<evidence type="ECO:0000256" key="2">
    <source>
        <dbReference type="SAM" id="Phobius"/>
    </source>
</evidence>
<feature type="transmembrane region" description="Helical" evidence="2">
    <location>
        <begin position="68"/>
        <end position="87"/>
    </location>
</feature>
<proteinExistence type="predicted"/>
<organism evidence="3 4">
    <name type="scientific">Dufourea novaeangliae</name>
    <name type="common">Sweat bee</name>
    <dbReference type="NCBI Taxonomy" id="178035"/>
    <lineage>
        <taxon>Eukaryota</taxon>
        <taxon>Metazoa</taxon>
        <taxon>Ecdysozoa</taxon>
        <taxon>Arthropoda</taxon>
        <taxon>Hexapoda</taxon>
        <taxon>Insecta</taxon>
        <taxon>Pterygota</taxon>
        <taxon>Neoptera</taxon>
        <taxon>Endopterygota</taxon>
        <taxon>Hymenoptera</taxon>
        <taxon>Apocrita</taxon>
        <taxon>Aculeata</taxon>
        <taxon>Apoidea</taxon>
        <taxon>Anthophila</taxon>
        <taxon>Halictidae</taxon>
        <taxon>Rophitinae</taxon>
        <taxon>Dufourea</taxon>
    </lineage>
</organism>
<accession>A0A154PB08</accession>
<dbReference type="AlphaFoldDB" id="A0A154PB08"/>
<sequence length="91" mass="10798">MDESHSAHPAGAGYRKSRTRHERTLALHCTTNRENEREKENRSRRCTEKRFPFSTYGNEPTFLSSYELYSMSAYAYIIYFLLHPPVYRCRG</sequence>
<name>A0A154PB08_DUFNO</name>
<keyword evidence="2" id="KW-0472">Membrane</keyword>
<dbReference type="Proteomes" id="UP000076502">
    <property type="component" value="Unassembled WGS sequence"/>
</dbReference>
<reference evidence="3 4" key="1">
    <citation type="submission" date="2015-07" db="EMBL/GenBank/DDBJ databases">
        <title>The genome of Dufourea novaeangliae.</title>
        <authorList>
            <person name="Pan H."/>
            <person name="Kapheim K."/>
        </authorList>
    </citation>
    <scope>NUCLEOTIDE SEQUENCE [LARGE SCALE GENOMIC DNA]</scope>
    <source>
        <strain evidence="3">0120121106</strain>
        <tissue evidence="3">Whole body</tissue>
    </source>
</reference>
<evidence type="ECO:0000313" key="4">
    <source>
        <dbReference type="Proteomes" id="UP000076502"/>
    </source>
</evidence>
<evidence type="ECO:0000313" key="3">
    <source>
        <dbReference type="EMBL" id="KZC08408.1"/>
    </source>
</evidence>
<keyword evidence="4" id="KW-1185">Reference proteome</keyword>
<evidence type="ECO:0000256" key="1">
    <source>
        <dbReference type="SAM" id="MobiDB-lite"/>
    </source>
</evidence>
<gene>
    <name evidence="3" type="ORF">WN55_09312</name>
</gene>
<dbReference type="EMBL" id="KQ434846">
    <property type="protein sequence ID" value="KZC08408.1"/>
    <property type="molecule type" value="Genomic_DNA"/>
</dbReference>
<protein>
    <submittedName>
        <fullName evidence="3">Uncharacterized protein</fullName>
    </submittedName>
</protein>